<keyword evidence="2" id="KW-1185">Reference proteome</keyword>
<accession>A0ABQ5B932</accession>
<evidence type="ECO:0000313" key="2">
    <source>
        <dbReference type="Proteomes" id="UP001151760"/>
    </source>
</evidence>
<sequence length="129" mass="15197">MVACKPEAYSVGIAWAKPPDNNGDRFEFYSDETILRSQVIHQLRFEEKYSIEDLLQKLDMDITNIIQGRQNSSLQMLLSRETEREPPLRVRRFSLTMAWIFLSKYVLASERSTGNQKTYKNEDWKSMLN</sequence>
<name>A0ABQ5B932_9ASTR</name>
<dbReference type="Proteomes" id="UP001151760">
    <property type="component" value="Unassembled WGS sequence"/>
</dbReference>
<proteinExistence type="predicted"/>
<reference evidence="1" key="1">
    <citation type="journal article" date="2022" name="Int. J. Mol. Sci.">
        <title>Draft Genome of Tanacetum Coccineum: Genomic Comparison of Closely Related Tanacetum-Family Plants.</title>
        <authorList>
            <person name="Yamashiro T."/>
            <person name="Shiraishi A."/>
            <person name="Nakayama K."/>
            <person name="Satake H."/>
        </authorList>
    </citation>
    <scope>NUCLEOTIDE SEQUENCE</scope>
</reference>
<dbReference type="EMBL" id="BQNB010013063">
    <property type="protein sequence ID" value="GJT11376.1"/>
    <property type="molecule type" value="Genomic_DNA"/>
</dbReference>
<comment type="caution">
    <text evidence="1">The sequence shown here is derived from an EMBL/GenBank/DDBJ whole genome shotgun (WGS) entry which is preliminary data.</text>
</comment>
<evidence type="ECO:0000313" key="1">
    <source>
        <dbReference type="EMBL" id="GJT11376.1"/>
    </source>
</evidence>
<organism evidence="1 2">
    <name type="scientific">Tanacetum coccineum</name>
    <dbReference type="NCBI Taxonomy" id="301880"/>
    <lineage>
        <taxon>Eukaryota</taxon>
        <taxon>Viridiplantae</taxon>
        <taxon>Streptophyta</taxon>
        <taxon>Embryophyta</taxon>
        <taxon>Tracheophyta</taxon>
        <taxon>Spermatophyta</taxon>
        <taxon>Magnoliopsida</taxon>
        <taxon>eudicotyledons</taxon>
        <taxon>Gunneridae</taxon>
        <taxon>Pentapetalae</taxon>
        <taxon>asterids</taxon>
        <taxon>campanulids</taxon>
        <taxon>Asterales</taxon>
        <taxon>Asteraceae</taxon>
        <taxon>Asteroideae</taxon>
        <taxon>Anthemideae</taxon>
        <taxon>Anthemidinae</taxon>
        <taxon>Tanacetum</taxon>
    </lineage>
</organism>
<gene>
    <name evidence="1" type="ORF">Tco_0858418</name>
</gene>
<protein>
    <submittedName>
        <fullName evidence="1">Uncharacterized protein</fullName>
    </submittedName>
</protein>
<reference evidence="1" key="2">
    <citation type="submission" date="2022-01" db="EMBL/GenBank/DDBJ databases">
        <authorList>
            <person name="Yamashiro T."/>
            <person name="Shiraishi A."/>
            <person name="Satake H."/>
            <person name="Nakayama K."/>
        </authorList>
    </citation>
    <scope>NUCLEOTIDE SEQUENCE</scope>
</reference>